<organism evidence="1 2">
    <name type="scientific">Rhizobium terricola</name>
    <dbReference type="NCBI Taxonomy" id="2728849"/>
    <lineage>
        <taxon>Bacteria</taxon>
        <taxon>Pseudomonadati</taxon>
        <taxon>Pseudomonadota</taxon>
        <taxon>Alphaproteobacteria</taxon>
        <taxon>Hyphomicrobiales</taxon>
        <taxon>Rhizobiaceae</taxon>
        <taxon>Rhizobium/Agrobacterium group</taxon>
        <taxon>Rhizobium</taxon>
    </lineage>
</organism>
<evidence type="ECO:0000313" key="2">
    <source>
        <dbReference type="Proteomes" id="UP000541470"/>
    </source>
</evidence>
<dbReference type="Proteomes" id="UP000541470">
    <property type="component" value="Unassembled WGS sequence"/>
</dbReference>
<comment type="caution">
    <text evidence="1">The sequence shown here is derived from an EMBL/GenBank/DDBJ whole genome shotgun (WGS) entry which is preliminary data.</text>
</comment>
<gene>
    <name evidence="1" type="ORF">HHL25_03775</name>
</gene>
<sequence>MSDVRRIEGDRVRLALARILESQTFARSERLRAFLKFVVEMEQLGLASQLKGYTIGVDVFSRDGSFDPGVDPLVRVQAGKLRRLINMYYADEGRNETLRIRIPLGSYVPVYETVSAVRRPADSAGAARTWTKPAALAEPIHLEFDTQSAPELATSGAYGPDKDLNGLPRIQIERAGEGDWRARIFENAIRLAFEQLPGFTIAPAQSKGRGSNPHLDFHLTVDAGNTGRPLGATLMHAATGQLVFHRTRPAGTEGSRHIAGFAHQFIAETMTLNGEVYAFCRCRGLSSVLMDCLEATYLYKLENSHDAYLEASRHQQRLAHPRRLPVFITDLSDLLALTTRAF</sequence>
<proteinExistence type="predicted"/>
<name>A0A7Y0ATI6_9HYPH</name>
<protein>
    <submittedName>
        <fullName evidence="1">Uncharacterized protein</fullName>
    </submittedName>
</protein>
<dbReference type="RefSeq" id="WP_169587408.1">
    <property type="nucleotide sequence ID" value="NZ_JABBGK010000001.1"/>
</dbReference>
<evidence type="ECO:0000313" key="1">
    <source>
        <dbReference type="EMBL" id="NML73240.1"/>
    </source>
</evidence>
<keyword evidence="2" id="KW-1185">Reference proteome</keyword>
<dbReference type="EMBL" id="JABBGK010000001">
    <property type="protein sequence ID" value="NML73240.1"/>
    <property type="molecule type" value="Genomic_DNA"/>
</dbReference>
<dbReference type="AlphaFoldDB" id="A0A7Y0ATI6"/>
<accession>A0A7Y0ATI6</accession>
<reference evidence="1 2" key="1">
    <citation type="submission" date="2020-04" db="EMBL/GenBank/DDBJ databases">
        <title>Rhizobium sp. S-51 isolated from soil.</title>
        <authorList>
            <person name="Dahal R.H."/>
        </authorList>
    </citation>
    <scope>NUCLEOTIDE SEQUENCE [LARGE SCALE GENOMIC DNA]</scope>
    <source>
        <strain evidence="1 2">S-51</strain>
    </source>
</reference>